<dbReference type="Proteomes" id="UP001165044">
    <property type="component" value="Unassembled WGS sequence"/>
</dbReference>
<gene>
    <name evidence="5" type="ORF">GETHED_18840</name>
</gene>
<keyword evidence="6" id="KW-1185">Reference proteome</keyword>
<evidence type="ECO:0000313" key="6">
    <source>
        <dbReference type="Proteomes" id="UP001165044"/>
    </source>
</evidence>
<dbReference type="EMBL" id="BSDC01000002">
    <property type="protein sequence ID" value="GLH67520.1"/>
    <property type="molecule type" value="Genomic_DNA"/>
</dbReference>
<proteinExistence type="predicted"/>
<dbReference type="PROSITE" id="PS00041">
    <property type="entry name" value="HTH_ARAC_FAMILY_1"/>
    <property type="match status" value="1"/>
</dbReference>
<reference evidence="5" key="1">
    <citation type="journal article" date="2023" name="Antonie Van Leeuwenhoek">
        <title>Mesoterricola silvestris gen. nov., sp. nov., Mesoterricola sediminis sp. nov., Geothrix oryzae sp. nov., Geothrix edaphica sp. nov., Geothrix rubra sp. nov., and Geothrix limicola sp. nov., six novel members of Acidobacteriota isolated from soils.</title>
        <authorList>
            <person name="Itoh H."/>
            <person name="Sugisawa Y."/>
            <person name="Mise K."/>
            <person name="Xu Z."/>
            <person name="Kuniyasu M."/>
            <person name="Ushijima N."/>
            <person name="Kawano K."/>
            <person name="Kobayashi E."/>
            <person name="Shiratori Y."/>
            <person name="Masuda Y."/>
            <person name="Senoo K."/>
        </authorList>
    </citation>
    <scope>NUCLEOTIDE SEQUENCE</scope>
    <source>
        <strain evidence="5">Red802</strain>
    </source>
</reference>
<keyword evidence="1" id="KW-0805">Transcription regulation</keyword>
<evidence type="ECO:0000256" key="2">
    <source>
        <dbReference type="ARBA" id="ARBA00023125"/>
    </source>
</evidence>
<dbReference type="SMART" id="SM00342">
    <property type="entry name" value="HTH_ARAC"/>
    <property type="match status" value="1"/>
</dbReference>
<sequence length="320" mass="35048">MSRTPNPSPAPSSDSGSPDLARLADLLLAHAPFDGTFELRLPGVHVSRASRAHKDFHHAVQRPALCLVAQGAKRVLLGPELYEYDASRVLVYSVDVPVSAQVTQASLEAPYLGVRIDLDPARIADLTARVYPLGLPRRGEGRAICVDQLDAPVINAVVRLLELASRPDEAELLAPLVLDEILIRLLRSPLGPRVALIGQEESQLHRVSKAVAWVRAHFDQPLDVERLATLVHMSPSSFHQHFKAVTAMSPLQYQKAIRLQEARRLMLLTRLDVGTAGRRVGYQSPSQFAREYGRYFGNAPTKDVARLREEAGSAGPAPAE</sequence>
<dbReference type="Pfam" id="PF06719">
    <property type="entry name" value="AraC_N"/>
    <property type="match status" value="1"/>
</dbReference>
<dbReference type="PANTHER" id="PTHR43436:SF1">
    <property type="entry name" value="TRANSCRIPTIONAL REGULATORY PROTEIN"/>
    <property type="match status" value="1"/>
</dbReference>
<dbReference type="Pfam" id="PF12833">
    <property type="entry name" value="HTH_18"/>
    <property type="match status" value="1"/>
</dbReference>
<dbReference type="InterPro" id="IPR009057">
    <property type="entry name" value="Homeodomain-like_sf"/>
</dbReference>
<keyword evidence="3" id="KW-0804">Transcription</keyword>
<dbReference type="InterPro" id="IPR018062">
    <property type="entry name" value="HTH_AraC-typ_CS"/>
</dbReference>
<dbReference type="SUPFAM" id="SSF46689">
    <property type="entry name" value="Homeodomain-like"/>
    <property type="match status" value="2"/>
</dbReference>
<name>A0ABQ5PZK8_9BACT</name>
<organism evidence="5 6">
    <name type="scientific">Geothrix edaphica</name>
    <dbReference type="NCBI Taxonomy" id="2927976"/>
    <lineage>
        <taxon>Bacteria</taxon>
        <taxon>Pseudomonadati</taxon>
        <taxon>Acidobacteriota</taxon>
        <taxon>Holophagae</taxon>
        <taxon>Holophagales</taxon>
        <taxon>Holophagaceae</taxon>
        <taxon>Geothrix</taxon>
    </lineage>
</organism>
<evidence type="ECO:0000313" key="5">
    <source>
        <dbReference type="EMBL" id="GLH67520.1"/>
    </source>
</evidence>
<keyword evidence="2" id="KW-0238">DNA-binding</keyword>
<protein>
    <submittedName>
        <fullName evidence="5">Transcriptional regulator</fullName>
    </submittedName>
</protein>
<evidence type="ECO:0000259" key="4">
    <source>
        <dbReference type="PROSITE" id="PS01124"/>
    </source>
</evidence>
<dbReference type="InterPro" id="IPR018060">
    <property type="entry name" value="HTH_AraC"/>
</dbReference>
<dbReference type="Gene3D" id="1.10.10.60">
    <property type="entry name" value="Homeodomain-like"/>
    <property type="match status" value="2"/>
</dbReference>
<dbReference type="RefSeq" id="WP_285608747.1">
    <property type="nucleotide sequence ID" value="NZ_BSDC01000002.1"/>
</dbReference>
<evidence type="ECO:0000256" key="3">
    <source>
        <dbReference type="ARBA" id="ARBA00023163"/>
    </source>
</evidence>
<feature type="domain" description="HTH araC/xylS-type" evidence="4">
    <location>
        <begin position="208"/>
        <end position="306"/>
    </location>
</feature>
<accession>A0ABQ5PZK8</accession>
<dbReference type="PROSITE" id="PS01124">
    <property type="entry name" value="HTH_ARAC_FAMILY_2"/>
    <property type="match status" value="1"/>
</dbReference>
<evidence type="ECO:0000256" key="1">
    <source>
        <dbReference type="ARBA" id="ARBA00023015"/>
    </source>
</evidence>
<dbReference type="PANTHER" id="PTHR43436">
    <property type="entry name" value="ARAC-FAMILY TRANSCRIPTIONAL REGULATOR"/>
    <property type="match status" value="1"/>
</dbReference>
<comment type="caution">
    <text evidence="5">The sequence shown here is derived from an EMBL/GenBank/DDBJ whole genome shotgun (WGS) entry which is preliminary data.</text>
</comment>
<dbReference type="InterPro" id="IPR009594">
    <property type="entry name" value="Tscrpt_reg_HTH_AraC_N"/>
</dbReference>